<comment type="caution">
    <text evidence="5">The sequence shown here is derived from an EMBL/GenBank/DDBJ whole genome shotgun (WGS) entry which is preliminary data.</text>
</comment>
<dbReference type="GO" id="GO:0000271">
    <property type="term" value="P:polysaccharide biosynthetic process"/>
    <property type="evidence" value="ECO:0007669"/>
    <property type="project" value="TreeGrafter"/>
</dbReference>
<dbReference type="Gene3D" id="3.90.1150.10">
    <property type="entry name" value="Aspartate Aminotransferase, domain 1"/>
    <property type="match status" value="1"/>
</dbReference>
<dbReference type="GO" id="GO:0030170">
    <property type="term" value="F:pyridoxal phosphate binding"/>
    <property type="evidence" value="ECO:0007669"/>
    <property type="project" value="TreeGrafter"/>
</dbReference>
<dbReference type="EC" id="2.6.1.92" evidence="5"/>
<keyword evidence="3 4" id="KW-0663">Pyridoxal phosphate</keyword>
<keyword evidence="5" id="KW-0808">Transferase</keyword>
<dbReference type="CDD" id="cd00616">
    <property type="entry name" value="AHBA_syn"/>
    <property type="match status" value="1"/>
</dbReference>
<evidence type="ECO:0000256" key="2">
    <source>
        <dbReference type="PIRSR" id="PIRSR000390-1"/>
    </source>
</evidence>
<feature type="modified residue" description="N6-(pyridoxal phosphate)lysine" evidence="3">
    <location>
        <position position="195"/>
    </location>
</feature>
<dbReference type="Gene3D" id="3.40.640.10">
    <property type="entry name" value="Type I PLP-dependent aspartate aminotransferase-like (Major domain)"/>
    <property type="match status" value="1"/>
</dbReference>
<evidence type="ECO:0000313" key="5">
    <source>
        <dbReference type="EMBL" id="MBO8482173.1"/>
    </source>
</evidence>
<dbReference type="InterPro" id="IPR015422">
    <property type="entry name" value="PyrdxlP-dep_Trfase_small"/>
</dbReference>
<dbReference type="InterPro" id="IPR015421">
    <property type="entry name" value="PyrdxlP-dep_Trfase_major"/>
</dbReference>
<comment type="similarity">
    <text evidence="1 4">Belongs to the DegT/DnrJ/EryC1 family.</text>
</comment>
<dbReference type="Pfam" id="PF01041">
    <property type="entry name" value="DegT_DnrJ_EryC1"/>
    <property type="match status" value="1"/>
</dbReference>
<feature type="active site" description="Proton acceptor" evidence="2">
    <location>
        <position position="195"/>
    </location>
</feature>
<dbReference type="InterPro" id="IPR015424">
    <property type="entry name" value="PyrdxlP-dep_Trfase"/>
</dbReference>
<dbReference type="Proteomes" id="UP000823772">
    <property type="component" value="Unassembled WGS sequence"/>
</dbReference>
<dbReference type="InterPro" id="IPR000653">
    <property type="entry name" value="DegT/StrS_aminotransferase"/>
</dbReference>
<dbReference type="PANTHER" id="PTHR30244:SF34">
    <property type="entry name" value="DTDP-4-AMINO-4,6-DIDEOXYGALACTOSE TRANSAMINASE"/>
    <property type="match status" value="1"/>
</dbReference>
<accession>A0A9D9J2W4</accession>
<protein>
    <submittedName>
        <fullName evidence="5">UDP-4-amino-4, 6-dideoxy-N-acetyl-beta-L-altrosamine transaminase</fullName>
        <ecNumber evidence="5">2.6.1.92</ecNumber>
    </submittedName>
</protein>
<dbReference type="AlphaFoldDB" id="A0A9D9J2W4"/>
<dbReference type="InterPro" id="IPR020026">
    <property type="entry name" value="PseC"/>
</dbReference>
<sequence length="391" mass="43949">MIDRNIPYGHQYISDDDIRAVVETLKSDYLTQGPKIREFEEKFASYVGAKYAVAVTNATAGLHLSAKVLGVKEGSKVIVPPITFASSANCIRFCGGDVEFCDIDPDSFLIDLEALRKMLEVAPKGTYSGIVPVDFAGYPVNMEELRRIADEYGLWIIEDACHAPGGYFTDSKGERQLCGNGRYSDLSVFSFHPVKHIATGEGGMVMTNDEKLYRALCLYRSHGITKDPSVMEKCDGGWYYEMVDLGFNYRITDFQAALGISQLERADAGLARRREIARRYDEAFAGTPVNTPLVAPGYGHAYHLYVIRVEDRKGLYDYLRENRIFAQVHYVPLNTMPYYRSHGSRAEDCPVASDYYGHCLSLPMFPTLTDEEQEYVIGKVKEYVLNGRRGK</sequence>
<gene>
    <name evidence="5" type="primary">pseC</name>
    <name evidence="5" type="ORF">IAC87_06475</name>
</gene>
<dbReference type="EMBL" id="JADILY010000138">
    <property type="protein sequence ID" value="MBO8482173.1"/>
    <property type="molecule type" value="Genomic_DNA"/>
</dbReference>
<evidence type="ECO:0000256" key="3">
    <source>
        <dbReference type="PIRSR" id="PIRSR000390-2"/>
    </source>
</evidence>
<dbReference type="SUPFAM" id="SSF53383">
    <property type="entry name" value="PLP-dependent transferases"/>
    <property type="match status" value="1"/>
</dbReference>
<evidence type="ECO:0000256" key="1">
    <source>
        <dbReference type="ARBA" id="ARBA00037999"/>
    </source>
</evidence>
<dbReference type="NCBIfam" id="TIGR03588">
    <property type="entry name" value="PseC"/>
    <property type="match status" value="1"/>
</dbReference>
<evidence type="ECO:0000313" key="6">
    <source>
        <dbReference type="Proteomes" id="UP000823772"/>
    </source>
</evidence>
<keyword evidence="5" id="KW-0032">Aminotransferase</keyword>
<name>A0A9D9J2W4_9BACT</name>
<reference evidence="5" key="2">
    <citation type="journal article" date="2021" name="PeerJ">
        <title>Extensive microbial diversity within the chicken gut microbiome revealed by metagenomics and culture.</title>
        <authorList>
            <person name="Gilroy R."/>
            <person name="Ravi A."/>
            <person name="Getino M."/>
            <person name="Pursley I."/>
            <person name="Horton D.L."/>
            <person name="Alikhan N.F."/>
            <person name="Baker D."/>
            <person name="Gharbi K."/>
            <person name="Hall N."/>
            <person name="Watson M."/>
            <person name="Adriaenssens E.M."/>
            <person name="Foster-Nyarko E."/>
            <person name="Jarju S."/>
            <person name="Secka A."/>
            <person name="Antonio M."/>
            <person name="Oren A."/>
            <person name="Chaudhuri R.R."/>
            <person name="La Ragione R."/>
            <person name="Hildebrand F."/>
            <person name="Pallen M.J."/>
        </authorList>
    </citation>
    <scope>NUCLEOTIDE SEQUENCE</scope>
    <source>
        <strain evidence="5">B3-2255</strain>
    </source>
</reference>
<reference evidence="5" key="1">
    <citation type="submission" date="2020-10" db="EMBL/GenBank/DDBJ databases">
        <authorList>
            <person name="Gilroy R."/>
        </authorList>
    </citation>
    <scope>NUCLEOTIDE SEQUENCE</scope>
    <source>
        <strain evidence="5">B3-2255</strain>
    </source>
</reference>
<organism evidence="5 6">
    <name type="scientific">Candidatus Merdivivens faecigallinarum</name>
    <dbReference type="NCBI Taxonomy" id="2840871"/>
    <lineage>
        <taxon>Bacteria</taxon>
        <taxon>Pseudomonadati</taxon>
        <taxon>Bacteroidota</taxon>
        <taxon>Bacteroidia</taxon>
        <taxon>Bacteroidales</taxon>
        <taxon>Muribaculaceae</taxon>
        <taxon>Muribaculaceae incertae sedis</taxon>
        <taxon>Candidatus Merdivivens</taxon>
    </lineage>
</organism>
<proteinExistence type="inferred from homology"/>
<dbReference type="GO" id="GO:0008483">
    <property type="term" value="F:transaminase activity"/>
    <property type="evidence" value="ECO:0007669"/>
    <property type="project" value="UniProtKB-KW"/>
</dbReference>
<dbReference type="PANTHER" id="PTHR30244">
    <property type="entry name" value="TRANSAMINASE"/>
    <property type="match status" value="1"/>
</dbReference>
<dbReference type="PIRSF" id="PIRSF000390">
    <property type="entry name" value="PLP_StrS"/>
    <property type="match status" value="1"/>
</dbReference>
<evidence type="ECO:0000256" key="4">
    <source>
        <dbReference type="RuleBase" id="RU004508"/>
    </source>
</evidence>